<keyword evidence="1" id="KW-1133">Transmembrane helix</keyword>
<feature type="transmembrane region" description="Helical" evidence="1">
    <location>
        <begin position="66"/>
        <end position="90"/>
    </location>
</feature>
<keyword evidence="1" id="KW-0812">Transmembrane</keyword>
<dbReference type="InterPro" id="IPR048147">
    <property type="entry name" value="CBO0543-like"/>
</dbReference>
<keyword evidence="3" id="KW-1185">Reference proteome</keyword>
<dbReference type="EMBL" id="JBHLVO010000027">
    <property type="protein sequence ID" value="MFC0273940.1"/>
    <property type="molecule type" value="Genomic_DNA"/>
</dbReference>
<sequence>MSDIGKVTEGAVKAYELLQLTTDLQLDLWTEHVVFSWRWWLLAILTIAPWIIWWKLRKKESTHRLLLVGFFVMFLSVWLDNLGAKLGWWYYTYEVLPIAPAYKPWDISLMPVFIMFFLQYKPYINPFIKAGIFALIVSFGAEPFFMWLGYFKYPNWEYIYSYFIYFAIYLIAHFFSTRDKFAKL</sequence>
<dbReference type="Proteomes" id="UP001589854">
    <property type="component" value="Unassembled WGS sequence"/>
</dbReference>
<accession>A0ABV6GK85</accession>
<evidence type="ECO:0000256" key="1">
    <source>
        <dbReference type="SAM" id="Phobius"/>
    </source>
</evidence>
<feature type="transmembrane region" description="Helical" evidence="1">
    <location>
        <begin position="102"/>
        <end position="120"/>
    </location>
</feature>
<keyword evidence="1" id="KW-0472">Membrane</keyword>
<evidence type="ECO:0000313" key="2">
    <source>
        <dbReference type="EMBL" id="MFC0273940.1"/>
    </source>
</evidence>
<feature type="transmembrane region" description="Helical" evidence="1">
    <location>
        <begin position="37"/>
        <end position="54"/>
    </location>
</feature>
<evidence type="ECO:0000313" key="3">
    <source>
        <dbReference type="Proteomes" id="UP001589854"/>
    </source>
</evidence>
<feature type="transmembrane region" description="Helical" evidence="1">
    <location>
        <begin position="159"/>
        <end position="176"/>
    </location>
</feature>
<dbReference type="NCBIfam" id="NF041644">
    <property type="entry name" value="CBO0543_fam"/>
    <property type="match status" value="1"/>
</dbReference>
<reference evidence="2 3" key="1">
    <citation type="submission" date="2024-09" db="EMBL/GenBank/DDBJ databases">
        <authorList>
            <person name="Sun Q."/>
            <person name="Mori K."/>
        </authorList>
    </citation>
    <scope>NUCLEOTIDE SEQUENCE [LARGE SCALE GENOMIC DNA]</scope>
    <source>
        <strain evidence="2 3">CCM 7228</strain>
    </source>
</reference>
<organism evidence="2 3">
    <name type="scientific">Metabacillus herbersteinensis</name>
    <dbReference type="NCBI Taxonomy" id="283816"/>
    <lineage>
        <taxon>Bacteria</taxon>
        <taxon>Bacillati</taxon>
        <taxon>Bacillota</taxon>
        <taxon>Bacilli</taxon>
        <taxon>Bacillales</taxon>
        <taxon>Bacillaceae</taxon>
        <taxon>Metabacillus</taxon>
    </lineage>
</organism>
<proteinExistence type="predicted"/>
<protein>
    <submittedName>
        <fullName evidence="2">CBO0543 family protein</fullName>
    </submittedName>
</protein>
<dbReference type="RefSeq" id="WP_378937716.1">
    <property type="nucleotide sequence ID" value="NZ_JBHLVO010000027.1"/>
</dbReference>
<feature type="transmembrane region" description="Helical" evidence="1">
    <location>
        <begin position="132"/>
        <end position="153"/>
    </location>
</feature>
<gene>
    <name evidence="2" type="ORF">ACFFIX_21385</name>
</gene>
<comment type="caution">
    <text evidence="2">The sequence shown here is derived from an EMBL/GenBank/DDBJ whole genome shotgun (WGS) entry which is preliminary data.</text>
</comment>
<name>A0ABV6GK85_9BACI</name>